<keyword evidence="2" id="KW-1185">Reference proteome</keyword>
<reference evidence="1 2" key="1">
    <citation type="submission" date="2020-02" db="EMBL/GenBank/DDBJ databases">
        <authorList>
            <person name="Ferguson B K."/>
        </authorList>
    </citation>
    <scope>NUCLEOTIDE SEQUENCE [LARGE SCALE GENOMIC DNA]</scope>
</reference>
<dbReference type="AlphaFoldDB" id="A0A6H5G0K7"/>
<evidence type="ECO:0000313" key="2">
    <source>
        <dbReference type="Proteomes" id="UP000479000"/>
    </source>
</evidence>
<protein>
    <submittedName>
        <fullName evidence="1">Uncharacterized protein</fullName>
    </submittedName>
</protein>
<proteinExistence type="predicted"/>
<name>A0A6H5G0K7_9HEMI</name>
<accession>A0A6H5G0K7</accession>
<sequence>MSILKSQLTHGCDDFREIRRRKTASVASTRSRRTYPLDMRRRTVRGATEKRLANGRRTVSDDDTTAPTMDDNFENVLTTEKRRRAGGTCDFHVRNHRVDELCFVGVDMLSLSDGQNGRRVASSQRILGSAIEIRQAGGTKLIRPMRPFLRREIRRTIF</sequence>
<organism evidence="1 2">
    <name type="scientific">Nesidiocoris tenuis</name>
    <dbReference type="NCBI Taxonomy" id="355587"/>
    <lineage>
        <taxon>Eukaryota</taxon>
        <taxon>Metazoa</taxon>
        <taxon>Ecdysozoa</taxon>
        <taxon>Arthropoda</taxon>
        <taxon>Hexapoda</taxon>
        <taxon>Insecta</taxon>
        <taxon>Pterygota</taxon>
        <taxon>Neoptera</taxon>
        <taxon>Paraneoptera</taxon>
        <taxon>Hemiptera</taxon>
        <taxon>Heteroptera</taxon>
        <taxon>Panheteroptera</taxon>
        <taxon>Cimicomorpha</taxon>
        <taxon>Miridae</taxon>
        <taxon>Dicyphina</taxon>
        <taxon>Nesidiocoris</taxon>
    </lineage>
</organism>
<evidence type="ECO:0000313" key="1">
    <source>
        <dbReference type="EMBL" id="CAA9995583.1"/>
    </source>
</evidence>
<gene>
    <name evidence="1" type="ORF">NTEN_LOCUS2374</name>
</gene>
<dbReference type="Proteomes" id="UP000479000">
    <property type="component" value="Unassembled WGS sequence"/>
</dbReference>
<dbReference type="EMBL" id="CADCXU010003684">
    <property type="protein sequence ID" value="CAA9995583.1"/>
    <property type="molecule type" value="Genomic_DNA"/>
</dbReference>